<reference evidence="1 2" key="2">
    <citation type="journal article" date="2022" name="Mol. Ecol. Resour.">
        <title>The genomes of chicory, endive, great burdock and yacon provide insights into Asteraceae paleo-polyploidization history and plant inulin production.</title>
        <authorList>
            <person name="Fan W."/>
            <person name="Wang S."/>
            <person name="Wang H."/>
            <person name="Wang A."/>
            <person name="Jiang F."/>
            <person name="Liu H."/>
            <person name="Zhao H."/>
            <person name="Xu D."/>
            <person name="Zhang Y."/>
        </authorList>
    </citation>
    <scope>NUCLEOTIDE SEQUENCE [LARGE SCALE GENOMIC DNA]</scope>
    <source>
        <strain evidence="2">cv. Yunnan</strain>
        <tissue evidence="1">Leaves</tissue>
    </source>
</reference>
<name>A0ACB9I0L7_9ASTR</name>
<reference evidence="2" key="1">
    <citation type="journal article" date="2022" name="Mol. Ecol. Resour.">
        <title>The genomes of chicory, endive, great burdock and yacon provide insights into Asteraceae palaeo-polyploidization history and plant inulin production.</title>
        <authorList>
            <person name="Fan W."/>
            <person name="Wang S."/>
            <person name="Wang H."/>
            <person name="Wang A."/>
            <person name="Jiang F."/>
            <person name="Liu H."/>
            <person name="Zhao H."/>
            <person name="Xu D."/>
            <person name="Zhang Y."/>
        </authorList>
    </citation>
    <scope>NUCLEOTIDE SEQUENCE [LARGE SCALE GENOMIC DNA]</scope>
    <source>
        <strain evidence="2">cv. Yunnan</strain>
    </source>
</reference>
<comment type="caution">
    <text evidence="1">The sequence shown here is derived from an EMBL/GenBank/DDBJ whole genome shotgun (WGS) entry which is preliminary data.</text>
</comment>
<proteinExistence type="predicted"/>
<organism evidence="1 2">
    <name type="scientific">Smallanthus sonchifolius</name>
    <dbReference type="NCBI Taxonomy" id="185202"/>
    <lineage>
        <taxon>Eukaryota</taxon>
        <taxon>Viridiplantae</taxon>
        <taxon>Streptophyta</taxon>
        <taxon>Embryophyta</taxon>
        <taxon>Tracheophyta</taxon>
        <taxon>Spermatophyta</taxon>
        <taxon>Magnoliopsida</taxon>
        <taxon>eudicotyledons</taxon>
        <taxon>Gunneridae</taxon>
        <taxon>Pentapetalae</taxon>
        <taxon>asterids</taxon>
        <taxon>campanulids</taxon>
        <taxon>Asterales</taxon>
        <taxon>Asteraceae</taxon>
        <taxon>Asteroideae</taxon>
        <taxon>Heliantheae alliance</taxon>
        <taxon>Millerieae</taxon>
        <taxon>Smallanthus</taxon>
    </lineage>
</organism>
<evidence type="ECO:0000313" key="2">
    <source>
        <dbReference type="Proteomes" id="UP001056120"/>
    </source>
</evidence>
<evidence type="ECO:0000313" key="1">
    <source>
        <dbReference type="EMBL" id="KAI3801592.1"/>
    </source>
</evidence>
<sequence length="84" mass="9674">MSILLFLHSIALKFLFGALYFLLPDRVLPGKVEYAIRCIMVAPLLLRRSTFWLNLFKSVDCSLTTICTMWEPILVRLQVACLLL</sequence>
<dbReference type="EMBL" id="CM042027">
    <property type="protein sequence ID" value="KAI3801592.1"/>
    <property type="molecule type" value="Genomic_DNA"/>
</dbReference>
<dbReference type="Proteomes" id="UP001056120">
    <property type="component" value="Linkage Group LG10"/>
</dbReference>
<protein>
    <submittedName>
        <fullName evidence="1">Uncharacterized protein</fullName>
    </submittedName>
</protein>
<gene>
    <name evidence="1" type="ORF">L1987_29701</name>
</gene>
<keyword evidence="2" id="KW-1185">Reference proteome</keyword>
<accession>A0ACB9I0L7</accession>